<keyword evidence="1" id="KW-0813">Transport</keyword>
<reference evidence="4 5" key="1">
    <citation type="submission" date="2017-02" db="EMBL/GenBank/DDBJ databases">
        <authorList>
            <person name="Peterson S.W."/>
        </authorList>
    </citation>
    <scope>NUCLEOTIDE SEQUENCE [LARGE SCALE GENOMIC DNA]</scope>
    <source>
        <strain evidence="4 5">DSM 22899</strain>
    </source>
</reference>
<protein>
    <submittedName>
        <fullName evidence="4">TonB-linked outer membrane protein, SusC/RagA family</fullName>
    </submittedName>
</protein>
<dbReference type="Pfam" id="PF13620">
    <property type="entry name" value="CarboxypepD_reg"/>
    <property type="match status" value="1"/>
</dbReference>
<dbReference type="SUPFAM" id="SSF49464">
    <property type="entry name" value="Carboxypeptidase regulatory domain-like"/>
    <property type="match status" value="1"/>
</dbReference>
<dbReference type="SUPFAM" id="SSF56935">
    <property type="entry name" value="Porins"/>
    <property type="match status" value="1"/>
</dbReference>
<keyword evidence="1" id="KW-0472">Membrane</keyword>
<dbReference type="InterPro" id="IPR037066">
    <property type="entry name" value="Plug_dom_sf"/>
</dbReference>
<feature type="chain" id="PRO_5012572224" evidence="2">
    <location>
        <begin position="36"/>
        <end position="1175"/>
    </location>
</feature>
<dbReference type="GO" id="GO:0009279">
    <property type="term" value="C:cell outer membrane"/>
    <property type="evidence" value="ECO:0007669"/>
    <property type="project" value="UniProtKB-SubCell"/>
</dbReference>
<dbReference type="NCBIfam" id="TIGR04057">
    <property type="entry name" value="SusC_RagA_signa"/>
    <property type="match status" value="1"/>
</dbReference>
<keyword evidence="2" id="KW-0732">Signal</keyword>
<dbReference type="InterPro" id="IPR039426">
    <property type="entry name" value="TonB-dep_rcpt-like"/>
</dbReference>
<accession>A0A1T5DEA8</accession>
<dbReference type="Gene3D" id="2.170.130.10">
    <property type="entry name" value="TonB-dependent receptor, plug domain"/>
    <property type="match status" value="1"/>
</dbReference>
<dbReference type="OrthoDB" id="604358at2"/>
<dbReference type="AlphaFoldDB" id="A0A1T5DEA8"/>
<dbReference type="PROSITE" id="PS52016">
    <property type="entry name" value="TONB_DEPENDENT_REC_3"/>
    <property type="match status" value="1"/>
</dbReference>
<proteinExistence type="inferred from homology"/>
<evidence type="ECO:0000256" key="1">
    <source>
        <dbReference type="PROSITE-ProRule" id="PRU01360"/>
    </source>
</evidence>
<evidence type="ECO:0000256" key="2">
    <source>
        <dbReference type="SAM" id="SignalP"/>
    </source>
</evidence>
<dbReference type="NCBIfam" id="TIGR04056">
    <property type="entry name" value="OMP_RagA_SusC"/>
    <property type="match status" value="1"/>
</dbReference>
<dbReference type="Gene3D" id="2.60.40.1120">
    <property type="entry name" value="Carboxypeptidase-like, regulatory domain"/>
    <property type="match status" value="1"/>
</dbReference>
<dbReference type="Pfam" id="PF07715">
    <property type="entry name" value="Plug"/>
    <property type="match status" value="1"/>
</dbReference>
<evidence type="ECO:0000313" key="4">
    <source>
        <dbReference type="EMBL" id="SKB69941.1"/>
    </source>
</evidence>
<keyword evidence="5" id="KW-1185">Reference proteome</keyword>
<keyword evidence="1" id="KW-1134">Transmembrane beta strand</keyword>
<sequence>MNRNLLCYSKIIFNAMRYSSLMLLVLAFGLSLCSAKHVDAQGLHDTKVALKVKNTSLKAVYREIERQSHFRFVYSRDAVPEDQEISLSIKSNLASVLDEIERQTHTVHELTGTHIVVTYRPPQQQGRVAGRVVDAGGTPLAGASIHVVETGGRYTSDAEGNFSFGLQPGTYRIEVSYIAYEGQRISDVSVVRGQVTEVLFTLRERLDEIEEVVVVGYGTQRKINLTGAVDQLGGEVFENRPLTSATRGLQGVLPNLNIRMTDGKPTRGAEFNVRGTTSIGAGGSALVLIDGVVGDPALLNPNDIQSVTVLKDAASAAIYGARGSFGVVLITTKSAKPGKTSITLNSNFSLNDRTVKPRMVTNGYQWAESFNEAFVAWNDYQAYPQRVNNLFPFSLDYLDELRRRDMDPSLPKVDVDPVTGNYVYYGNTDWLRELYADYNPSTEHTLAVTGSQDKIDYYLSGRYHYQQGVFRYNPDNFNIYNLRAKLGGNATDWLRIDNNTEFNQRDYRYPIVNNAWNSPVWRTITDATFPMVVLKNPDGSLSEYAAGSVGGFLYDNNASESSTLSIRNTSRFKARVGDTGLDLNGDYTFAYTFDTDGRVFTPVPFRRRPDVEATQGESKLNERNDRNRYTAVNLYLNYDRAMGKHGIGGVIGLNYESTSLRTRFYQRDGIINSAIPDFSLLNGQNYLIEGGGYDWRTMGGFMRLQYAYDSRYLVEMNARYDGSSKFPERQQFGFFPSFSAAWNVARERFWSIPERWVSDWKLRASWGTLGNGNVPPYQYLATMDVQRLPRILNGVAPDYTSAPNVIPNGLTWESATTVNFGTDLSLFRRRLNFVFDWYTRNTADMFTVGTPLPGVFGTDVPRGNYADLRTRGWELTINWKDSRGTGERAFSYSLGAVLADHYSVITRFNNPQGLLNTYYEGMRVGDTWGFVNDGYFGSEAEIAAYPIDYSFIRYSNTNKPLPGDIKFKDLNGDGRIDRGANTLADPGDQTIVGNTEPRYAFGINGSLDHRGVFLTFFFQGIGRQDWWPGREGSLFWGQYNRPYNWMPQDVLDNRWSEENPNAYFPRFRGYLAQNASGSLAMVQSKYMQNAAYIRLKNVSLGYKFSERLTNRLGMSALTMFVTGQNLWTWTPLHRHVKTMDPEVIDGSDPEVNRTSGNGLSYPMLKTYTVGISVGL</sequence>
<feature type="signal peptide" evidence="2">
    <location>
        <begin position="1"/>
        <end position="35"/>
    </location>
</feature>
<dbReference type="InterPro" id="IPR023997">
    <property type="entry name" value="TonB-dep_OMP_SusC/RagA_CS"/>
</dbReference>
<dbReference type="InterPro" id="IPR008969">
    <property type="entry name" value="CarboxyPept-like_regulatory"/>
</dbReference>
<dbReference type="STRING" id="623280.SAMN05660226_02751"/>
<dbReference type="InterPro" id="IPR012910">
    <property type="entry name" value="Plug_dom"/>
</dbReference>
<feature type="domain" description="TonB-dependent receptor plug" evidence="3">
    <location>
        <begin position="222"/>
        <end position="327"/>
    </location>
</feature>
<organism evidence="4 5">
    <name type="scientific">Parapedobacter luteus</name>
    <dbReference type="NCBI Taxonomy" id="623280"/>
    <lineage>
        <taxon>Bacteria</taxon>
        <taxon>Pseudomonadati</taxon>
        <taxon>Bacteroidota</taxon>
        <taxon>Sphingobacteriia</taxon>
        <taxon>Sphingobacteriales</taxon>
        <taxon>Sphingobacteriaceae</taxon>
        <taxon>Parapedobacter</taxon>
    </lineage>
</organism>
<dbReference type="InterPro" id="IPR023996">
    <property type="entry name" value="TonB-dep_OMP_SusC/RagA"/>
</dbReference>
<evidence type="ECO:0000313" key="5">
    <source>
        <dbReference type="Proteomes" id="UP000190541"/>
    </source>
</evidence>
<comment type="similarity">
    <text evidence="1">Belongs to the TonB-dependent receptor family.</text>
</comment>
<keyword evidence="1" id="KW-0812">Transmembrane</keyword>
<gene>
    <name evidence="4" type="ORF">SAMN05660226_02751</name>
</gene>
<dbReference type="EMBL" id="FUYS01000006">
    <property type="protein sequence ID" value="SKB69941.1"/>
    <property type="molecule type" value="Genomic_DNA"/>
</dbReference>
<name>A0A1T5DEA8_9SPHI</name>
<dbReference type="Proteomes" id="UP000190541">
    <property type="component" value="Unassembled WGS sequence"/>
</dbReference>
<evidence type="ECO:0000259" key="3">
    <source>
        <dbReference type="Pfam" id="PF07715"/>
    </source>
</evidence>
<comment type="subcellular location">
    <subcellularLocation>
        <location evidence="1">Cell outer membrane</location>
        <topology evidence="1">Multi-pass membrane protein</topology>
    </subcellularLocation>
</comment>
<keyword evidence="1" id="KW-0998">Cell outer membrane</keyword>